<feature type="domain" description="Activator of Hsp90 ATPase homologue 1/2-like C-terminal" evidence="2">
    <location>
        <begin position="12"/>
        <end position="138"/>
    </location>
</feature>
<comment type="similarity">
    <text evidence="1">Belongs to the AHA1 family.</text>
</comment>
<reference evidence="3 4" key="1">
    <citation type="submission" date="2017-01" db="EMBL/GenBank/DDBJ databases">
        <title>Draft genome sequence of Bacillus oleronius.</title>
        <authorList>
            <person name="Allam M."/>
        </authorList>
    </citation>
    <scope>NUCLEOTIDE SEQUENCE [LARGE SCALE GENOMIC DNA]</scope>
    <source>
        <strain evidence="3 4">DSM 9356</strain>
    </source>
</reference>
<dbReference type="AlphaFoldDB" id="A0A8E2LE02"/>
<evidence type="ECO:0000313" key="3">
    <source>
        <dbReference type="EMBL" id="OOP67808.1"/>
    </source>
</evidence>
<evidence type="ECO:0000259" key="2">
    <source>
        <dbReference type="Pfam" id="PF08327"/>
    </source>
</evidence>
<evidence type="ECO:0000313" key="4">
    <source>
        <dbReference type="Proteomes" id="UP000189761"/>
    </source>
</evidence>
<organism evidence="3 4">
    <name type="scientific">Heyndrickxia oleronia</name>
    <dbReference type="NCBI Taxonomy" id="38875"/>
    <lineage>
        <taxon>Bacteria</taxon>
        <taxon>Bacillati</taxon>
        <taxon>Bacillota</taxon>
        <taxon>Bacilli</taxon>
        <taxon>Bacillales</taxon>
        <taxon>Bacillaceae</taxon>
        <taxon>Heyndrickxia</taxon>
    </lineage>
</organism>
<dbReference type="SUPFAM" id="SSF55961">
    <property type="entry name" value="Bet v1-like"/>
    <property type="match status" value="1"/>
</dbReference>
<dbReference type="RefSeq" id="WP_078110437.1">
    <property type="nucleotide sequence ID" value="NZ_CP065424.1"/>
</dbReference>
<dbReference type="CDD" id="cd07814">
    <property type="entry name" value="SRPBCC_CalC_Aha1-like"/>
    <property type="match status" value="1"/>
</dbReference>
<evidence type="ECO:0000256" key="1">
    <source>
        <dbReference type="ARBA" id="ARBA00006817"/>
    </source>
</evidence>
<dbReference type="InterPro" id="IPR023393">
    <property type="entry name" value="START-like_dom_sf"/>
</dbReference>
<proteinExistence type="inferred from homology"/>
<dbReference type="Proteomes" id="UP000189761">
    <property type="component" value="Unassembled WGS sequence"/>
</dbReference>
<keyword evidence="4" id="KW-1185">Reference proteome</keyword>
<dbReference type="Pfam" id="PF08327">
    <property type="entry name" value="AHSA1"/>
    <property type="match status" value="1"/>
</dbReference>
<protein>
    <recommendedName>
        <fullName evidence="2">Activator of Hsp90 ATPase homologue 1/2-like C-terminal domain-containing protein</fullName>
    </recommendedName>
</protein>
<sequence length="148" mass="17016">MPTIQHCTYIKVDRKKIYEVLTSADGWNAWFTDDTRLDIRPDGTGEIKLRWSKFGIDERDMEDGGVILEAIPNQRFVFQWSPVKGKTMVSFKLIDYKNGTLVQLDEIGYVNTERDIEACIDCAIGWGEALTLLKIYLEYGIVIKNDLC</sequence>
<dbReference type="Gene3D" id="3.30.530.20">
    <property type="match status" value="1"/>
</dbReference>
<dbReference type="EMBL" id="MTLA01000157">
    <property type="protein sequence ID" value="OOP67808.1"/>
    <property type="molecule type" value="Genomic_DNA"/>
</dbReference>
<dbReference type="InterPro" id="IPR013538">
    <property type="entry name" value="ASHA1/2-like_C"/>
</dbReference>
<name>A0A8E2LE02_9BACI</name>
<accession>A0A8E2LE02</accession>
<comment type="caution">
    <text evidence="3">The sequence shown here is derived from an EMBL/GenBank/DDBJ whole genome shotgun (WGS) entry which is preliminary data.</text>
</comment>
<gene>
    <name evidence="3" type="ORF">BWZ43_13785</name>
</gene>